<dbReference type="Pfam" id="PF11951">
    <property type="entry name" value="Fungal_trans_2"/>
    <property type="match status" value="1"/>
</dbReference>
<evidence type="ECO:0000256" key="1">
    <source>
        <dbReference type="SAM" id="MobiDB-lite"/>
    </source>
</evidence>
<dbReference type="RefSeq" id="XP_022400721.1">
    <property type="nucleotide sequence ID" value="XM_022540724.1"/>
</dbReference>
<feature type="region of interest" description="Disordered" evidence="1">
    <location>
        <begin position="52"/>
        <end position="78"/>
    </location>
</feature>
<name>A0A1L9VJF4_ASPGL</name>
<dbReference type="OrthoDB" id="3469466at2759"/>
<feature type="compositionally biased region" description="Polar residues" evidence="1">
    <location>
        <begin position="152"/>
        <end position="166"/>
    </location>
</feature>
<dbReference type="AlphaFoldDB" id="A0A1L9VJF4"/>
<feature type="compositionally biased region" description="Low complexity" evidence="1">
    <location>
        <begin position="109"/>
        <end position="128"/>
    </location>
</feature>
<gene>
    <name evidence="2" type="ORF">ASPGLDRAFT_127505</name>
</gene>
<dbReference type="STRING" id="1160497.A0A1L9VJF4"/>
<evidence type="ECO:0008006" key="4">
    <source>
        <dbReference type="Google" id="ProtNLM"/>
    </source>
</evidence>
<proteinExistence type="predicted"/>
<protein>
    <recommendedName>
        <fullName evidence="4">Transcription factor domain-containing protein</fullName>
    </recommendedName>
</protein>
<feature type="region of interest" description="Disordered" evidence="1">
    <location>
        <begin position="105"/>
        <end position="166"/>
    </location>
</feature>
<sequence length="636" mass="70631">MASSSSKDAASWRKKNQNQNQNQKDQIHFVNARPSSETEKLKIQRMVRAHVGKWISDQTRDRSAEGSSAPGLDIGMGGILQETGREEGANDGTPGTSRVTFLDEYEGLSRSSSSPDVVESSSRSSSESNAPVPVTGSSSEQRLAHRPVVKPQSHTPHRTPTPQQMSTSIHEIPHTYNHTPEVARPRLPTPSIDRIGISSWDPFHTYPSRYSPEFIRLHEGYSLSVVWPFLTPDSPNGSGIIGNSTWFPLSLTDATLFTAFLFSSLSHQCARWRNRSIPHGAFKPQDLRTLQMVEIETIKLINEAVQDPARAASDAVLLSVLCMAHNTSNDSSQQRANGMPFTAPLQRLQWLDVYGSLPPNLVHIKGLIQMVMLRGGIEKIELPGLASILSFSDILTASSYLSRPVFAWMPLEKHRGGHTLQTLLNFTPLDIDHGFGRFCDLGFTPKMAEAFQAARVYTNIIADYLKGKMVKPDLTMLVDQRNLVHYTILSLPTATELQQRHTYRTHEIIYEACRLAALIYSVGVVFPLPSGSTPISDLARLIQTILQCPTSSCIWDYTDASTALTWVLALGGIAAENLPERTWFVSALGHTARQNRISCWNDFRNAVGALLWCDAACEQPGQRLWLEVARSFQLSY</sequence>
<dbReference type="PANTHER" id="PTHR37540">
    <property type="entry name" value="TRANSCRIPTION FACTOR (ACR-2), PUTATIVE-RELATED-RELATED"/>
    <property type="match status" value="1"/>
</dbReference>
<dbReference type="EMBL" id="KV878898">
    <property type="protein sequence ID" value="OJJ84023.1"/>
    <property type="molecule type" value="Genomic_DNA"/>
</dbReference>
<organism evidence="2 3">
    <name type="scientific">Aspergillus glaucus CBS 516.65</name>
    <dbReference type="NCBI Taxonomy" id="1160497"/>
    <lineage>
        <taxon>Eukaryota</taxon>
        <taxon>Fungi</taxon>
        <taxon>Dikarya</taxon>
        <taxon>Ascomycota</taxon>
        <taxon>Pezizomycotina</taxon>
        <taxon>Eurotiomycetes</taxon>
        <taxon>Eurotiomycetidae</taxon>
        <taxon>Eurotiales</taxon>
        <taxon>Aspergillaceae</taxon>
        <taxon>Aspergillus</taxon>
        <taxon>Aspergillus subgen. Aspergillus</taxon>
    </lineage>
</organism>
<evidence type="ECO:0000313" key="2">
    <source>
        <dbReference type="EMBL" id="OJJ84023.1"/>
    </source>
</evidence>
<dbReference type="VEuPathDB" id="FungiDB:ASPGLDRAFT_127505"/>
<feature type="region of interest" description="Disordered" evidence="1">
    <location>
        <begin position="1"/>
        <end position="40"/>
    </location>
</feature>
<dbReference type="Proteomes" id="UP000184300">
    <property type="component" value="Unassembled WGS sequence"/>
</dbReference>
<keyword evidence="3" id="KW-1185">Reference proteome</keyword>
<accession>A0A1L9VJF4</accession>
<dbReference type="InterPro" id="IPR021858">
    <property type="entry name" value="Fun_TF"/>
</dbReference>
<reference evidence="3" key="1">
    <citation type="journal article" date="2017" name="Genome Biol.">
        <title>Comparative genomics reveals high biological diversity and specific adaptations in the industrially and medically important fungal genus Aspergillus.</title>
        <authorList>
            <person name="de Vries R.P."/>
            <person name="Riley R."/>
            <person name="Wiebenga A."/>
            <person name="Aguilar-Osorio G."/>
            <person name="Amillis S."/>
            <person name="Uchima C.A."/>
            <person name="Anderluh G."/>
            <person name="Asadollahi M."/>
            <person name="Askin M."/>
            <person name="Barry K."/>
            <person name="Battaglia E."/>
            <person name="Bayram O."/>
            <person name="Benocci T."/>
            <person name="Braus-Stromeyer S.A."/>
            <person name="Caldana C."/>
            <person name="Canovas D."/>
            <person name="Cerqueira G.C."/>
            <person name="Chen F."/>
            <person name="Chen W."/>
            <person name="Choi C."/>
            <person name="Clum A."/>
            <person name="Dos Santos R.A."/>
            <person name="Damasio A.R."/>
            <person name="Diallinas G."/>
            <person name="Emri T."/>
            <person name="Fekete E."/>
            <person name="Flipphi M."/>
            <person name="Freyberg S."/>
            <person name="Gallo A."/>
            <person name="Gournas C."/>
            <person name="Habgood R."/>
            <person name="Hainaut M."/>
            <person name="Harispe M.L."/>
            <person name="Henrissat B."/>
            <person name="Hilden K.S."/>
            <person name="Hope R."/>
            <person name="Hossain A."/>
            <person name="Karabika E."/>
            <person name="Karaffa L."/>
            <person name="Karanyi Z."/>
            <person name="Krasevec N."/>
            <person name="Kuo A."/>
            <person name="Kusch H."/>
            <person name="LaButti K."/>
            <person name="Lagendijk E.L."/>
            <person name="Lapidus A."/>
            <person name="Levasseur A."/>
            <person name="Lindquist E."/>
            <person name="Lipzen A."/>
            <person name="Logrieco A.F."/>
            <person name="MacCabe A."/>
            <person name="Maekelae M.R."/>
            <person name="Malavazi I."/>
            <person name="Melin P."/>
            <person name="Meyer V."/>
            <person name="Mielnichuk N."/>
            <person name="Miskei M."/>
            <person name="Molnar A.P."/>
            <person name="Mule G."/>
            <person name="Ngan C.Y."/>
            <person name="Orejas M."/>
            <person name="Orosz E."/>
            <person name="Ouedraogo J.P."/>
            <person name="Overkamp K.M."/>
            <person name="Park H.-S."/>
            <person name="Perrone G."/>
            <person name="Piumi F."/>
            <person name="Punt P.J."/>
            <person name="Ram A.F."/>
            <person name="Ramon A."/>
            <person name="Rauscher S."/>
            <person name="Record E."/>
            <person name="Riano-Pachon D.M."/>
            <person name="Robert V."/>
            <person name="Roehrig J."/>
            <person name="Ruller R."/>
            <person name="Salamov A."/>
            <person name="Salih N.S."/>
            <person name="Samson R.A."/>
            <person name="Sandor E."/>
            <person name="Sanguinetti M."/>
            <person name="Schuetze T."/>
            <person name="Sepcic K."/>
            <person name="Shelest E."/>
            <person name="Sherlock G."/>
            <person name="Sophianopoulou V."/>
            <person name="Squina F.M."/>
            <person name="Sun H."/>
            <person name="Susca A."/>
            <person name="Todd R.B."/>
            <person name="Tsang A."/>
            <person name="Unkles S.E."/>
            <person name="van de Wiele N."/>
            <person name="van Rossen-Uffink D."/>
            <person name="Oliveira J.V."/>
            <person name="Vesth T.C."/>
            <person name="Visser J."/>
            <person name="Yu J.-H."/>
            <person name="Zhou M."/>
            <person name="Andersen M.R."/>
            <person name="Archer D.B."/>
            <person name="Baker S.E."/>
            <person name="Benoit I."/>
            <person name="Brakhage A.A."/>
            <person name="Braus G.H."/>
            <person name="Fischer R."/>
            <person name="Frisvad J.C."/>
            <person name="Goldman G.H."/>
            <person name="Houbraken J."/>
            <person name="Oakley B."/>
            <person name="Pocsi I."/>
            <person name="Scazzocchio C."/>
            <person name="Seiboth B."/>
            <person name="vanKuyk P.A."/>
            <person name="Wortman J."/>
            <person name="Dyer P.S."/>
            <person name="Grigoriev I.V."/>
        </authorList>
    </citation>
    <scope>NUCLEOTIDE SEQUENCE [LARGE SCALE GENOMIC DNA]</scope>
    <source>
        <strain evidence="3">CBS 516.65</strain>
    </source>
</reference>
<dbReference type="PANTHER" id="PTHR37540:SF5">
    <property type="entry name" value="TRANSCRIPTION FACTOR DOMAIN-CONTAINING PROTEIN"/>
    <property type="match status" value="1"/>
</dbReference>
<evidence type="ECO:0000313" key="3">
    <source>
        <dbReference type="Proteomes" id="UP000184300"/>
    </source>
</evidence>
<dbReference type="GeneID" id="34456985"/>